<evidence type="ECO:0000313" key="2">
    <source>
        <dbReference type="WBParaSite" id="RSKR_0001058500.1"/>
    </source>
</evidence>
<reference evidence="2" key="1">
    <citation type="submission" date="2016-11" db="UniProtKB">
        <authorList>
            <consortium name="WormBaseParasite"/>
        </authorList>
    </citation>
    <scope>IDENTIFICATION</scope>
    <source>
        <strain evidence="2">KR3021</strain>
    </source>
</reference>
<name>A0AC35UF48_9BILA</name>
<organism evidence="1 2">
    <name type="scientific">Rhabditophanes sp. KR3021</name>
    <dbReference type="NCBI Taxonomy" id="114890"/>
    <lineage>
        <taxon>Eukaryota</taxon>
        <taxon>Metazoa</taxon>
        <taxon>Ecdysozoa</taxon>
        <taxon>Nematoda</taxon>
        <taxon>Chromadorea</taxon>
        <taxon>Rhabditida</taxon>
        <taxon>Tylenchina</taxon>
        <taxon>Panagrolaimomorpha</taxon>
        <taxon>Strongyloidoidea</taxon>
        <taxon>Alloionematidae</taxon>
        <taxon>Rhabditophanes</taxon>
    </lineage>
</organism>
<proteinExistence type="predicted"/>
<evidence type="ECO:0000313" key="1">
    <source>
        <dbReference type="Proteomes" id="UP000095286"/>
    </source>
</evidence>
<protein>
    <submittedName>
        <fullName evidence="2">Glutathione transferase</fullName>
    </submittedName>
</protein>
<dbReference type="Proteomes" id="UP000095286">
    <property type="component" value="Unplaced"/>
</dbReference>
<accession>A0AC35UF48</accession>
<sequence length="204" mass="24194">MTNFKLTYFDSMGRAEVIRAMFNYRDVAFEDERISHEDWLKIKETFAFKQLPMLTINGTDQLFESRAIELFIAKELGLMPTSNLDQAKVAQFILNHDSLYVHWSLLFEKDEEVKEVANKEFLKNHVLPFLFKYNECLKSNQTSYLVADTLTLADFAFYQIVFAYINTFKLILTDDLYEIKKFMSLMESDPKYQVYLKQRKITAY</sequence>
<dbReference type="WBParaSite" id="RSKR_0001058500.1">
    <property type="protein sequence ID" value="RSKR_0001058500.1"/>
    <property type="gene ID" value="RSKR_0001058500"/>
</dbReference>